<dbReference type="Proteomes" id="UP001141806">
    <property type="component" value="Unassembled WGS sequence"/>
</dbReference>
<accession>A0A9Q0GSP9</accession>
<protein>
    <submittedName>
        <fullName evidence="1">Uncharacterized protein</fullName>
    </submittedName>
</protein>
<proteinExistence type="predicted"/>
<name>A0A9Q0GSP9_9MAGN</name>
<evidence type="ECO:0000313" key="1">
    <source>
        <dbReference type="EMBL" id="KAJ4952889.1"/>
    </source>
</evidence>
<keyword evidence="2" id="KW-1185">Reference proteome</keyword>
<comment type="caution">
    <text evidence="1">The sequence shown here is derived from an EMBL/GenBank/DDBJ whole genome shotgun (WGS) entry which is preliminary data.</text>
</comment>
<organism evidence="1 2">
    <name type="scientific">Protea cynaroides</name>
    <dbReference type="NCBI Taxonomy" id="273540"/>
    <lineage>
        <taxon>Eukaryota</taxon>
        <taxon>Viridiplantae</taxon>
        <taxon>Streptophyta</taxon>
        <taxon>Embryophyta</taxon>
        <taxon>Tracheophyta</taxon>
        <taxon>Spermatophyta</taxon>
        <taxon>Magnoliopsida</taxon>
        <taxon>Proteales</taxon>
        <taxon>Proteaceae</taxon>
        <taxon>Protea</taxon>
    </lineage>
</organism>
<dbReference type="PANTHER" id="PTHR46328:SF39">
    <property type="entry name" value="PROTEIN FAR1-RELATED SEQUENCE 5-LIKE"/>
    <property type="match status" value="1"/>
</dbReference>
<sequence length="114" mass="12552">MIAYNVTLAVDNTSLACGNDDEMGRDVIPNGEIVECSYILKPHVGKEGKVLEHPEGMGLSTYNGDDDPEPYEGMNFELEVAAKDFYDECAQRISFTTRVGLYNRSKVDGAIIGR</sequence>
<dbReference type="EMBL" id="JAMYWD010000012">
    <property type="protein sequence ID" value="KAJ4952889.1"/>
    <property type="molecule type" value="Genomic_DNA"/>
</dbReference>
<dbReference type="PANTHER" id="PTHR46328">
    <property type="entry name" value="FAR-RED IMPAIRED RESPONSIVE (FAR1) FAMILY PROTEIN-RELATED"/>
    <property type="match status" value="1"/>
</dbReference>
<reference evidence="1" key="1">
    <citation type="journal article" date="2023" name="Plant J.">
        <title>The genome of the king protea, Protea cynaroides.</title>
        <authorList>
            <person name="Chang J."/>
            <person name="Duong T.A."/>
            <person name="Schoeman C."/>
            <person name="Ma X."/>
            <person name="Roodt D."/>
            <person name="Barker N."/>
            <person name="Li Z."/>
            <person name="Van de Peer Y."/>
            <person name="Mizrachi E."/>
        </authorList>
    </citation>
    <scope>NUCLEOTIDE SEQUENCE</scope>
    <source>
        <tissue evidence="1">Young leaves</tissue>
    </source>
</reference>
<dbReference type="AlphaFoldDB" id="A0A9Q0GSP9"/>
<dbReference type="OrthoDB" id="1886686at2759"/>
<gene>
    <name evidence="1" type="ORF">NE237_029721</name>
</gene>
<evidence type="ECO:0000313" key="2">
    <source>
        <dbReference type="Proteomes" id="UP001141806"/>
    </source>
</evidence>